<dbReference type="Gene3D" id="2.60.40.1770">
    <property type="entry name" value="ephrin a2 ectodomain"/>
    <property type="match status" value="1"/>
</dbReference>
<dbReference type="Pfam" id="PF01404">
    <property type="entry name" value="Ephrin_lbd"/>
    <property type="match status" value="1"/>
</dbReference>
<dbReference type="GO" id="GO:0030168">
    <property type="term" value="P:platelet activation"/>
    <property type="evidence" value="ECO:0007669"/>
    <property type="project" value="TreeGrafter"/>
</dbReference>
<dbReference type="Pfam" id="PF07714">
    <property type="entry name" value="PK_Tyr_Ser-Thr"/>
    <property type="match status" value="1"/>
</dbReference>
<feature type="disulfide bond" evidence="18">
    <location>
        <begin position="67"/>
        <end position="181"/>
    </location>
</feature>
<dbReference type="SMART" id="SM00615">
    <property type="entry name" value="EPH_lbd"/>
    <property type="match status" value="1"/>
</dbReference>
<dbReference type="GO" id="GO:0016477">
    <property type="term" value="P:cell migration"/>
    <property type="evidence" value="ECO:0007669"/>
    <property type="project" value="TreeGrafter"/>
</dbReference>
<dbReference type="InterPro" id="IPR001245">
    <property type="entry name" value="Ser-Thr/Tyr_kinase_cat_dom"/>
</dbReference>
<feature type="domain" description="Fibronectin type-III" evidence="23">
    <location>
        <begin position="320"/>
        <end position="428"/>
    </location>
</feature>
<proteinExistence type="predicted"/>
<dbReference type="GO" id="GO:0006909">
    <property type="term" value="P:phagocytosis"/>
    <property type="evidence" value="ECO:0007669"/>
    <property type="project" value="TreeGrafter"/>
</dbReference>
<keyword evidence="13" id="KW-0675">Receptor</keyword>
<keyword evidence="18" id="KW-1015">Disulfide bond</keyword>
<feature type="domain" description="Protein kinase" evidence="22">
    <location>
        <begin position="548"/>
        <end position="819"/>
    </location>
</feature>
<dbReference type="STRING" id="8010.ENSELUP00000034032"/>
<dbReference type="SMART" id="SM00219">
    <property type="entry name" value="TyrKc"/>
    <property type="match status" value="1"/>
</dbReference>
<evidence type="ECO:0000259" key="23">
    <source>
        <dbReference type="PROSITE" id="PS50853"/>
    </source>
</evidence>
<dbReference type="Ensembl" id="ENSELUT00000020422.3">
    <property type="protein sequence ID" value="ENSELUP00000034032.3"/>
    <property type="gene ID" value="ENSELUG00000045458.1"/>
</dbReference>
<dbReference type="GO" id="GO:0001779">
    <property type="term" value="P:natural killer cell differentiation"/>
    <property type="evidence" value="ECO:0007669"/>
    <property type="project" value="TreeGrafter"/>
</dbReference>
<evidence type="ECO:0000256" key="9">
    <source>
        <dbReference type="ARBA" id="ARBA00022840"/>
    </source>
</evidence>
<organism evidence="25 26">
    <name type="scientific">Esox lucius</name>
    <name type="common">Northern pike</name>
    <dbReference type="NCBI Taxonomy" id="8010"/>
    <lineage>
        <taxon>Eukaryota</taxon>
        <taxon>Metazoa</taxon>
        <taxon>Chordata</taxon>
        <taxon>Craniata</taxon>
        <taxon>Vertebrata</taxon>
        <taxon>Euteleostomi</taxon>
        <taxon>Actinopterygii</taxon>
        <taxon>Neopterygii</taxon>
        <taxon>Teleostei</taxon>
        <taxon>Protacanthopterygii</taxon>
        <taxon>Esociformes</taxon>
        <taxon>Esocidae</taxon>
        <taxon>Esox</taxon>
    </lineage>
</organism>
<dbReference type="GO" id="GO:0051897">
    <property type="term" value="P:positive regulation of phosphatidylinositol 3-kinase/protein kinase B signal transduction"/>
    <property type="evidence" value="ECO:0007669"/>
    <property type="project" value="TreeGrafter"/>
</dbReference>
<dbReference type="GO" id="GO:0043066">
    <property type="term" value="P:negative regulation of apoptotic process"/>
    <property type="evidence" value="ECO:0007669"/>
    <property type="project" value="TreeGrafter"/>
</dbReference>
<dbReference type="PROSITE" id="PS00107">
    <property type="entry name" value="PROTEIN_KINASE_ATP"/>
    <property type="match status" value="1"/>
</dbReference>
<reference evidence="25" key="4">
    <citation type="submission" date="2025-09" db="UniProtKB">
        <authorList>
            <consortium name="Ensembl"/>
        </authorList>
    </citation>
    <scope>IDENTIFICATION</scope>
</reference>
<feature type="chain" id="PRO_5044239461" description="receptor protein-tyrosine kinase" evidence="21">
    <location>
        <begin position="23"/>
        <end position="907"/>
    </location>
</feature>
<evidence type="ECO:0000256" key="21">
    <source>
        <dbReference type="SAM" id="SignalP"/>
    </source>
</evidence>
<dbReference type="PROSITE" id="PS50011">
    <property type="entry name" value="PROTEIN_KINASE_DOM"/>
    <property type="match status" value="1"/>
</dbReference>
<dbReference type="OMA" id="PHDLGCS"/>
<evidence type="ECO:0000259" key="24">
    <source>
        <dbReference type="PROSITE" id="PS51550"/>
    </source>
</evidence>
<keyword evidence="5 20" id="KW-0812">Transmembrane</keyword>
<keyword evidence="26" id="KW-1185">Reference proteome</keyword>
<keyword evidence="7 17" id="KW-0547">Nucleotide-binding</keyword>
<dbReference type="Pfam" id="PF25599">
    <property type="entry name" value="Ephrin_CRD"/>
    <property type="match status" value="1"/>
</dbReference>
<dbReference type="SMART" id="SM01411">
    <property type="entry name" value="Ephrin_rec_like"/>
    <property type="match status" value="1"/>
</dbReference>
<dbReference type="InterPro" id="IPR013783">
    <property type="entry name" value="Ig-like_fold"/>
</dbReference>
<keyword evidence="10 20" id="KW-1133">Transmembrane helix</keyword>
<dbReference type="FunFam" id="1.10.510.10:FF:000089">
    <property type="entry name" value="Tyrosine-protein kinase receptor TYRO3"/>
    <property type="match status" value="1"/>
</dbReference>
<dbReference type="SUPFAM" id="SSF49265">
    <property type="entry name" value="Fibronectin type III"/>
    <property type="match status" value="1"/>
</dbReference>
<dbReference type="Bgee" id="ENSELUG00000012928">
    <property type="expression patterns" value="Expressed in spleen and 14 other cell types or tissues"/>
</dbReference>
<dbReference type="SUPFAM" id="SSF49785">
    <property type="entry name" value="Galactose-binding domain-like"/>
    <property type="match status" value="1"/>
</dbReference>
<feature type="binding site" evidence="17 19">
    <location>
        <position position="580"/>
    </location>
    <ligand>
        <name>ATP</name>
        <dbReference type="ChEBI" id="CHEBI:30616"/>
    </ligand>
</feature>
<evidence type="ECO:0000256" key="10">
    <source>
        <dbReference type="ARBA" id="ARBA00022989"/>
    </source>
</evidence>
<dbReference type="Gene3D" id="1.10.510.10">
    <property type="entry name" value="Transferase(Phosphotransferase) domain 1"/>
    <property type="match status" value="1"/>
</dbReference>
<evidence type="ECO:0000256" key="6">
    <source>
        <dbReference type="ARBA" id="ARBA00022737"/>
    </source>
</evidence>
<dbReference type="Gene3D" id="2.10.50.10">
    <property type="entry name" value="Tumor Necrosis Factor Receptor, subunit A, domain 2"/>
    <property type="match status" value="1"/>
</dbReference>
<evidence type="ECO:0000256" key="16">
    <source>
        <dbReference type="PIRSR" id="PIRSR000666-1"/>
    </source>
</evidence>
<dbReference type="InterPro" id="IPR036116">
    <property type="entry name" value="FN3_sf"/>
</dbReference>
<keyword evidence="12" id="KW-0829">Tyrosine-protein kinase</keyword>
<dbReference type="InterPro" id="IPR003961">
    <property type="entry name" value="FN3_dom"/>
</dbReference>
<feature type="transmembrane region" description="Helical" evidence="20">
    <location>
        <begin position="452"/>
        <end position="477"/>
    </location>
</feature>
<dbReference type="PROSITE" id="PS00109">
    <property type="entry name" value="PROTEIN_KINASE_TYR"/>
    <property type="match status" value="1"/>
</dbReference>
<dbReference type="InterPro" id="IPR008979">
    <property type="entry name" value="Galactose-bd-like_sf"/>
</dbReference>
<evidence type="ECO:0000256" key="15">
    <source>
        <dbReference type="ARBA" id="ARBA00051243"/>
    </source>
</evidence>
<dbReference type="InterPro" id="IPR000719">
    <property type="entry name" value="Prot_kinase_dom"/>
</dbReference>
<evidence type="ECO:0000256" key="20">
    <source>
        <dbReference type="SAM" id="Phobius"/>
    </source>
</evidence>
<evidence type="ECO:0000256" key="14">
    <source>
        <dbReference type="ARBA" id="ARBA00023180"/>
    </source>
</evidence>
<accession>A0A3P8ZZ55</accession>
<dbReference type="GeneTree" id="ENSGT00940000155669"/>
<dbReference type="SMART" id="SM00060">
    <property type="entry name" value="FN3"/>
    <property type="match status" value="1"/>
</dbReference>
<dbReference type="PROSITE" id="PS50853">
    <property type="entry name" value="FN3"/>
    <property type="match status" value="1"/>
</dbReference>
<evidence type="ECO:0000256" key="8">
    <source>
        <dbReference type="ARBA" id="ARBA00022777"/>
    </source>
</evidence>
<keyword evidence="21" id="KW-0732">Signal</keyword>
<comment type="subcellular location">
    <subcellularLocation>
        <location evidence="1">Membrane</location>
        <topology evidence="1">Single-pass type I membrane protein</topology>
    </subcellularLocation>
</comment>
<dbReference type="InterPro" id="IPR017441">
    <property type="entry name" value="Protein_kinase_ATP_BS"/>
</dbReference>
<dbReference type="PANTHER" id="PTHR24416:SF323">
    <property type="entry name" value="TYROSINE-PROTEIN KINASE RECEPTOR UFO"/>
    <property type="match status" value="1"/>
</dbReference>
<feature type="signal peptide" evidence="21">
    <location>
        <begin position="1"/>
        <end position="22"/>
    </location>
</feature>
<evidence type="ECO:0000259" key="22">
    <source>
        <dbReference type="PROSITE" id="PS50011"/>
    </source>
</evidence>
<evidence type="ECO:0000256" key="19">
    <source>
        <dbReference type="PROSITE-ProRule" id="PRU10141"/>
    </source>
</evidence>
<dbReference type="InterPro" id="IPR020635">
    <property type="entry name" value="Tyr_kinase_cat_dom"/>
</dbReference>
<keyword evidence="14" id="KW-0325">Glycoprotein</keyword>
<dbReference type="Proteomes" id="UP000265140">
    <property type="component" value="Chromosome 24"/>
</dbReference>
<keyword evidence="9 17" id="KW-0067">ATP-binding</keyword>
<dbReference type="GO" id="GO:0007399">
    <property type="term" value="P:nervous system development"/>
    <property type="evidence" value="ECO:0007669"/>
    <property type="project" value="TreeGrafter"/>
</dbReference>
<dbReference type="GO" id="GO:0043235">
    <property type="term" value="C:receptor complex"/>
    <property type="evidence" value="ECO:0007669"/>
    <property type="project" value="TreeGrafter"/>
</dbReference>
<evidence type="ECO:0000313" key="26">
    <source>
        <dbReference type="Proteomes" id="UP000265140"/>
    </source>
</evidence>
<evidence type="ECO:0000256" key="18">
    <source>
        <dbReference type="PIRSR" id="PIRSR000666-3"/>
    </source>
</evidence>
<name>A0A3P8ZZ55_ESOLU</name>
<dbReference type="EC" id="2.7.10.1" evidence="2"/>
<reference evidence="25" key="2">
    <citation type="submission" date="2020-02" db="EMBL/GenBank/DDBJ databases">
        <title>Esox lucius (northern pike) genome, fEsoLuc1, primary haplotype.</title>
        <authorList>
            <person name="Myers G."/>
            <person name="Karagic N."/>
            <person name="Meyer A."/>
            <person name="Pippel M."/>
            <person name="Reichard M."/>
            <person name="Winkler S."/>
            <person name="Tracey A."/>
            <person name="Sims Y."/>
            <person name="Howe K."/>
            <person name="Rhie A."/>
            <person name="Formenti G."/>
            <person name="Durbin R."/>
            <person name="Fedrigo O."/>
            <person name="Jarvis E.D."/>
        </authorList>
    </citation>
    <scope>NUCLEOTIDE SEQUENCE [LARGE SCALE GENOMIC DNA]</scope>
</reference>
<dbReference type="PIRSF" id="PIRSF000666">
    <property type="entry name" value="TyrPK_ephrin_receptor"/>
    <property type="match status" value="1"/>
</dbReference>
<evidence type="ECO:0000256" key="2">
    <source>
        <dbReference type="ARBA" id="ARBA00011902"/>
    </source>
</evidence>
<protein>
    <recommendedName>
        <fullName evidence="2">receptor protein-tyrosine kinase</fullName>
        <ecNumber evidence="2">2.7.10.1</ecNumber>
    </recommendedName>
</protein>
<evidence type="ECO:0000256" key="1">
    <source>
        <dbReference type="ARBA" id="ARBA00004479"/>
    </source>
</evidence>
<dbReference type="PROSITE" id="PS51550">
    <property type="entry name" value="EPH_LBD"/>
    <property type="match status" value="1"/>
</dbReference>
<dbReference type="Gene3D" id="2.60.40.10">
    <property type="entry name" value="Immunoglobulins"/>
    <property type="match status" value="1"/>
</dbReference>
<dbReference type="PANTHER" id="PTHR24416">
    <property type="entry name" value="TYROSINE-PROTEIN KINASE RECEPTOR"/>
    <property type="match status" value="1"/>
</dbReference>
<dbReference type="GO" id="GO:0005524">
    <property type="term" value="F:ATP binding"/>
    <property type="evidence" value="ECO:0007669"/>
    <property type="project" value="UniProtKB-UniRule"/>
</dbReference>
<reference evidence="25" key="3">
    <citation type="submission" date="2025-08" db="UniProtKB">
        <authorList>
            <consortium name="Ensembl"/>
        </authorList>
    </citation>
    <scope>IDENTIFICATION</scope>
</reference>
<dbReference type="GO" id="GO:0005886">
    <property type="term" value="C:plasma membrane"/>
    <property type="evidence" value="ECO:0007669"/>
    <property type="project" value="InterPro"/>
</dbReference>
<feature type="domain" description="Eph LBD" evidence="24">
    <location>
        <begin position="25"/>
        <end position="199"/>
    </location>
</feature>
<dbReference type="CDD" id="cd00063">
    <property type="entry name" value="FN3"/>
    <property type="match status" value="1"/>
</dbReference>
<dbReference type="KEGG" id="els:105022125"/>
<dbReference type="RefSeq" id="XP_028973297.2">
    <property type="nucleotide sequence ID" value="XM_029117464.2"/>
</dbReference>
<sequence length="907" mass="99660">MFPVRWSVVWLWISCVRTFAQSASEEVELFNSINQASLKWKSDAPKAWTEKLLRMGSETAVPVYQACTENNIGKSRSLLTSWIPRKDALLLLLDLKFAQEEETSSNQLSPLQIYLLESDSPLQTFQNSRAAKEIRASKTFTDKTAGDQIKEYLEYSSGLTLNTKPLSRGGFHLGFTYSGPCVLIASVRLYYRRCPGFFSHLAEFEGASAGARPVTGSCVEGALVLGGQVNPPERECHADGAWGPLQGGCACARGHEEKGNSCVACRAGYYKTANSSGGCGPCPANSKTEGEGADECDCVLGFFRIQSDPYALECTKPPSAPVNVSVHHVTESILTLLWEPPIDLGGRKEVSYDVECLERAGDSDALWVECGEAVVFFPDSAGLTVSAINLTGISSQFDYKLSVWARNNVTFQQGAPASSVASVIIHRWKSRGLYTAAPVSLGPNQSRVKRLFPWWVVGALLGGLLLAALVAVVVFSLRRKYIKLGHDQEVELLPIHAVVSYRHNVEPHSPPVEVNNTVSQPSAVQLLSGVSDRLLTSLSKVLVDRNQLTLGKELGAGEFGSVYEGIFNPEEGVVIKVAVKTMRVGIHSREDLESFLKEAEIMQHFDHTNVVKLLGVTLEQEQDSPLPVPLVILPFMKHGDLRRFLIATRYGDIPMFVPLQSLLRFMIDIAAGMEYLTSRGFLHRDLAARNCMLGDDLRVCVADFGLSKKIFSNNYYRQTVATRMPIKWMAMESLSESIFTIKSDVWSFGVTMWEIVSRGKTPYPGVHNYELLDLLTAGHRLKQPESDDKLYEVMLHCWHSDPGQRPGFLELGERLKALLCELPPLDASLEAHYINQGLEAATNNPDGVDRAEDEPGYEGGTAGGVAGNVYLPAPVAVAKPAWKKEALPEDEDGYLCYQSGSPVAKLD</sequence>
<comment type="catalytic activity">
    <reaction evidence="15">
        <text>L-tyrosyl-[protein] + ATP = O-phospho-L-tyrosyl-[protein] + ADP + H(+)</text>
        <dbReference type="Rhea" id="RHEA:10596"/>
        <dbReference type="Rhea" id="RHEA-COMP:10136"/>
        <dbReference type="Rhea" id="RHEA-COMP:20101"/>
        <dbReference type="ChEBI" id="CHEBI:15378"/>
        <dbReference type="ChEBI" id="CHEBI:30616"/>
        <dbReference type="ChEBI" id="CHEBI:46858"/>
        <dbReference type="ChEBI" id="CHEBI:61978"/>
        <dbReference type="ChEBI" id="CHEBI:456216"/>
        <dbReference type="EC" id="2.7.10.1"/>
    </reaction>
</comment>
<keyword evidence="4" id="KW-0808">Transferase</keyword>
<evidence type="ECO:0000256" key="4">
    <source>
        <dbReference type="ARBA" id="ARBA00022679"/>
    </source>
</evidence>
<dbReference type="GO" id="GO:0005003">
    <property type="term" value="F:ephrin receptor activity"/>
    <property type="evidence" value="ECO:0007669"/>
    <property type="project" value="InterPro"/>
</dbReference>
<dbReference type="SUPFAM" id="SSF57184">
    <property type="entry name" value="Growth factor receptor domain"/>
    <property type="match status" value="1"/>
</dbReference>
<evidence type="ECO:0000256" key="13">
    <source>
        <dbReference type="ARBA" id="ARBA00023170"/>
    </source>
</evidence>
<keyword evidence="6" id="KW-0677">Repeat</keyword>
<dbReference type="Gene3D" id="2.60.120.260">
    <property type="entry name" value="Galactose-binding domain-like"/>
    <property type="match status" value="1"/>
</dbReference>
<dbReference type="InterPro" id="IPR008266">
    <property type="entry name" value="Tyr_kinase_AS"/>
</dbReference>
<dbReference type="SUPFAM" id="SSF56112">
    <property type="entry name" value="Protein kinase-like (PK-like)"/>
    <property type="match status" value="1"/>
</dbReference>
<evidence type="ECO:0000256" key="5">
    <source>
        <dbReference type="ARBA" id="ARBA00022692"/>
    </source>
</evidence>
<dbReference type="InterPro" id="IPR001090">
    <property type="entry name" value="Ephrin_rcpt_lig-bd_dom"/>
</dbReference>
<dbReference type="Gene3D" id="3.30.200.20">
    <property type="entry name" value="Phosphorylase Kinase, domain 1"/>
    <property type="match status" value="1"/>
</dbReference>
<dbReference type="FunFam" id="2.10.50.10:FF:000001">
    <property type="entry name" value="Ephrin type-A receptor 5"/>
    <property type="match status" value="1"/>
</dbReference>
<dbReference type="GeneID" id="105022125"/>
<evidence type="ECO:0000256" key="7">
    <source>
        <dbReference type="ARBA" id="ARBA00022741"/>
    </source>
</evidence>
<feature type="active site" description="Proton acceptor" evidence="16">
    <location>
        <position position="685"/>
    </location>
</feature>
<dbReference type="InterPro" id="IPR050122">
    <property type="entry name" value="RTK"/>
</dbReference>
<reference evidence="26" key="1">
    <citation type="journal article" date="2014" name="PLoS ONE">
        <title>The genome and linkage map of the northern pike (Esox lucius): conserved synteny revealed between the salmonid sister group and the Neoteleostei.</title>
        <authorList>
            <person name="Rondeau E.B."/>
            <person name="Minkley D.R."/>
            <person name="Leong J.S."/>
            <person name="Messmer A.M."/>
            <person name="Jantzen J.R."/>
            <person name="von Schalburg K.R."/>
            <person name="Lemon C."/>
            <person name="Bird N.H."/>
            <person name="Koop B.F."/>
        </authorList>
    </citation>
    <scope>NUCLEOTIDE SEQUENCE</scope>
</reference>
<dbReference type="InterPro" id="IPR016257">
    <property type="entry name" value="Tyr_kinase_ephrin_rcpt"/>
</dbReference>
<evidence type="ECO:0000313" key="25">
    <source>
        <dbReference type="Ensembl" id="ENSELUP00000034032.3"/>
    </source>
</evidence>
<evidence type="ECO:0000256" key="12">
    <source>
        <dbReference type="ARBA" id="ARBA00023137"/>
    </source>
</evidence>
<keyword evidence="8" id="KW-0418">Kinase</keyword>
<evidence type="ECO:0000256" key="3">
    <source>
        <dbReference type="ARBA" id="ARBA00022553"/>
    </source>
</evidence>
<dbReference type="InterPro" id="IPR009030">
    <property type="entry name" value="Growth_fac_rcpt_cys_sf"/>
</dbReference>
<evidence type="ECO:0000256" key="17">
    <source>
        <dbReference type="PIRSR" id="PIRSR000666-2"/>
    </source>
</evidence>
<dbReference type="AlphaFoldDB" id="A0A3P8ZZ55"/>
<evidence type="ECO:0000256" key="11">
    <source>
        <dbReference type="ARBA" id="ARBA00023136"/>
    </source>
</evidence>
<keyword evidence="11 20" id="KW-0472">Membrane</keyword>
<dbReference type="InterPro" id="IPR011009">
    <property type="entry name" value="Kinase-like_dom_sf"/>
</dbReference>
<dbReference type="PRINTS" id="PR00109">
    <property type="entry name" value="TYRKINASE"/>
</dbReference>
<keyword evidence="3" id="KW-0597">Phosphoprotein</keyword>
<feature type="binding site" evidence="17">
    <location>
        <begin position="554"/>
        <end position="562"/>
    </location>
    <ligand>
        <name>ATP</name>
        <dbReference type="ChEBI" id="CHEBI:30616"/>
    </ligand>
</feature>